<reference evidence="3 4" key="1">
    <citation type="journal article" date="2015" name="Genome Announc.">
        <title>Expanding the biotechnology potential of lactobacilli through comparative genomics of 213 strains and associated genera.</title>
        <authorList>
            <person name="Sun Z."/>
            <person name="Harris H.M."/>
            <person name="McCann A."/>
            <person name="Guo C."/>
            <person name="Argimon S."/>
            <person name="Zhang W."/>
            <person name="Yang X."/>
            <person name="Jeffery I.B."/>
            <person name="Cooney J.C."/>
            <person name="Kagawa T.F."/>
            <person name="Liu W."/>
            <person name="Song Y."/>
            <person name="Salvetti E."/>
            <person name="Wrobel A."/>
            <person name="Rasinkangas P."/>
            <person name="Parkhill J."/>
            <person name="Rea M.C."/>
            <person name="O'Sullivan O."/>
            <person name="Ritari J."/>
            <person name="Douillard F.P."/>
            <person name="Paul Ross R."/>
            <person name="Yang R."/>
            <person name="Briner A.E."/>
            <person name="Felis G.E."/>
            <person name="de Vos W.M."/>
            <person name="Barrangou R."/>
            <person name="Klaenhammer T.R."/>
            <person name="Caufield P.W."/>
            <person name="Cui Y."/>
            <person name="Zhang H."/>
            <person name="O'Toole P.W."/>
        </authorList>
    </citation>
    <scope>NUCLEOTIDE SEQUENCE [LARGE SCALE GENOMIC DNA]</scope>
    <source>
        <strain evidence="3 4">DSM 16230</strain>
    </source>
</reference>
<dbReference type="PANTHER" id="PTHR30204:SF96">
    <property type="entry name" value="CHROMOSOME-ANCHORING PROTEIN RACA"/>
    <property type="match status" value="1"/>
</dbReference>
<dbReference type="AlphaFoldDB" id="A0A0R1V2P4"/>
<dbReference type="InterPro" id="IPR047057">
    <property type="entry name" value="MerR_fam"/>
</dbReference>
<dbReference type="SMART" id="SM00422">
    <property type="entry name" value="HTH_MERR"/>
    <property type="match status" value="1"/>
</dbReference>
<keyword evidence="1" id="KW-0238">DNA-binding</keyword>
<feature type="domain" description="HTH merR-type" evidence="2">
    <location>
        <begin position="4"/>
        <end position="74"/>
    </location>
</feature>
<dbReference type="Pfam" id="PF00376">
    <property type="entry name" value="MerR"/>
    <property type="match status" value="1"/>
</dbReference>
<dbReference type="OrthoDB" id="9773308at2"/>
<protein>
    <recommendedName>
        <fullName evidence="2">HTH merR-type domain-containing protein</fullName>
    </recommendedName>
</protein>
<evidence type="ECO:0000313" key="4">
    <source>
        <dbReference type="Proteomes" id="UP000051166"/>
    </source>
</evidence>
<dbReference type="PATRIC" id="fig|1423801.4.peg.1984"/>
<accession>A0A0R1V2P4</accession>
<dbReference type="STRING" id="1423801.FD50_GL001942"/>
<dbReference type="RefSeq" id="WP_056961818.1">
    <property type="nucleotide sequence ID" value="NZ_AZFQ01000054.1"/>
</dbReference>
<dbReference type="GeneID" id="98309168"/>
<dbReference type="PANTHER" id="PTHR30204">
    <property type="entry name" value="REDOX-CYCLING DRUG-SENSING TRANSCRIPTIONAL ACTIVATOR SOXR"/>
    <property type="match status" value="1"/>
</dbReference>
<comment type="caution">
    <text evidence="3">The sequence shown here is derived from an EMBL/GenBank/DDBJ whole genome shotgun (WGS) entry which is preliminary data.</text>
</comment>
<name>A0A0R1V2P4_9LACO</name>
<evidence type="ECO:0000313" key="3">
    <source>
        <dbReference type="EMBL" id="KRL96997.1"/>
    </source>
</evidence>
<dbReference type="InterPro" id="IPR009061">
    <property type="entry name" value="DNA-bd_dom_put_sf"/>
</dbReference>
<dbReference type="CDD" id="cd01107">
    <property type="entry name" value="HTH_BmrR"/>
    <property type="match status" value="1"/>
</dbReference>
<dbReference type="SUPFAM" id="SSF55136">
    <property type="entry name" value="Probable bacterial effector-binding domain"/>
    <property type="match status" value="1"/>
</dbReference>
<dbReference type="PROSITE" id="PS50937">
    <property type="entry name" value="HTH_MERR_2"/>
    <property type="match status" value="1"/>
</dbReference>
<evidence type="ECO:0000259" key="2">
    <source>
        <dbReference type="PROSITE" id="PS50937"/>
    </source>
</evidence>
<evidence type="ECO:0000256" key="1">
    <source>
        <dbReference type="ARBA" id="ARBA00023125"/>
    </source>
</evidence>
<dbReference type="SUPFAM" id="SSF46955">
    <property type="entry name" value="Putative DNA-binding domain"/>
    <property type="match status" value="1"/>
</dbReference>
<dbReference type="Gene3D" id="1.10.1660.10">
    <property type="match status" value="1"/>
</dbReference>
<dbReference type="Proteomes" id="UP000051166">
    <property type="component" value="Unassembled WGS sequence"/>
</dbReference>
<dbReference type="GO" id="GO:0003700">
    <property type="term" value="F:DNA-binding transcription factor activity"/>
    <property type="evidence" value="ECO:0007669"/>
    <property type="project" value="InterPro"/>
</dbReference>
<keyword evidence="4" id="KW-1185">Reference proteome</keyword>
<dbReference type="InterPro" id="IPR011256">
    <property type="entry name" value="Reg_factor_effector_dom_sf"/>
</dbReference>
<dbReference type="GO" id="GO:0003677">
    <property type="term" value="F:DNA binding"/>
    <property type="evidence" value="ECO:0007669"/>
    <property type="project" value="UniProtKB-KW"/>
</dbReference>
<dbReference type="Gene3D" id="3.20.80.10">
    <property type="entry name" value="Regulatory factor, effector binding domain"/>
    <property type="match status" value="1"/>
</dbReference>
<organism evidence="3 4">
    <name type="scientific">Liquorilactobacillus satsumensis DSM 16230 = JCM 12392</name>
    <dbReference type="NCBI Taxonomy" id="1423801"/>
    <lineage>
        <taxon>Bacteria</taxon>
        <taxon>Bacillati</taxon>
        <taxon>Bacillota</taxon>
        <taxon>Bacilli</taxon>
        <taxon>Lactobacillales</taxon>
        <taxon>Lactobacillaceae</taxon>
        <taxon>Liquorilactobacillus</taxon>
    </lineage>
</organism>
<dbReference type="InterPro" id="IPR000551">
    <property type="entry name" value="MerR-type_HTH_dom"/>
</dbReference>
<dbReference type="EMBL" id="AZFQ01000054">
    <property type="protein sequence ID" value="KRL96997.1"/>
    <property type="molecule type" value="Genomic_DNA"/>
</dbReference>
<sequence>MKTYFSIGEMSKINNISIQALRYYDQIDLFKPNYINPKNHYRYYHIKQFFYLDIIKYLKYINTPLAEIKSIINSGPETMYSFLDAQEAVIRAKVDKLQRSQQLINMRKSQLAAQLLLKKQELGKVYTRTIPERPILKVACARITPYDEPDLYMHELAAFLEKAGSLVDNHYGCIYPLKPYSSSAAIHYEAVYTSVVTQPLIPLSSKISSGLIPAGKYLCIAFEWSSEHYYRYYSKLLTAANKRKLPPNALVYEVSLPNNYNSAQKENFITELQILINN</sequence>
<proteinExistence type="predicted"/>
<gene>
    <name evidence="3" type="ORF">FD50_GL001942</name>
</gene>